<keyword evidence="3 5" id="KW-0227">DNA damage</keyword>
<feature type="compositionally biased region" description="Polar residues" evidence="7">
    <location>
        <begin position="388"/>
        <end position="397"/>
    </location>
</feature>
<proteinExistence type="inferred from homology"/>
<dbReference type="InterPro" id="IPR037198">
    <property type="entry name" value="MutL_C_sf"/>
</dbReference>
<dbReference type="SUPFAM" id="SSF55874">
    <property type="entry name" value="ATPase domain of HSP90 chaperone/DNA topoisomerase II/histidine kinase"/>
    <property type="match status" value="1"/>
</dbReference>
<dbReference type="SMART" id="SM01340">
    <property type="entry name" value="DNA_mis_repair"/>
    <property type="match status" value="1"/>
</dbReference>
<feature type="domain" description="DNA mismatch repair protein S5" evidence="9">
    <location>
        <begin position="209"/>
        <end position="327"/>
    </location>
</feature>
<evidence type="ECO:0000256" key="3">
    <source>
        <dbReference type="ARBA" id="ARBA00022763"/>
    </source>
</evidence>
<keyword evidence="4 5" id="KW-0234">DNA repair</keyword>
<dbReference type="CDD" id="cd00782">
    <property type="entry name" value="MutL_Trans"/>
    <property type="match status" value="1"/>
</dbReference>
<dbReference type="PANTHER" id="PTHR10073:SF12">
    <property type="entry name" value="DNA MISMATCH REPAIR PROTEIN MLH1"/>
    <property type="match status" value="1"/>
</dbReference>
<dbReference type="InterPro" id="IPR042121">
    <property type="entry name" value="MutL_C_regsub"/>
</dbReference>
<evidence type="ECO:0000259" key="9">
    <source>
        <dbReference type="SMART" id="SM01340"/>
    </source>
</evidence>
<evidence type="ECO:0000256" key="4">
    <source>
        <dbReference type="ARBA" id="ARBA00023204"/>
    </source>
</evidence>
<dbReference type="InterPro" id="IPR036890">
    <property type="entry name" value="HATPase_C_sf"/>
</dbReference>
<dbReference type="PANTHER" id="PTHR10073">
    <property type="entry name" value="DNA MISMATCH REPAIR PROTEIN MLH, PMS, MUTL"/>
    <property type="match status" value="1"/>
</dbReference>
<dbReference type="SMART" id="SM00853">
    <property type="entry name" value="MutL_C"/>
    <property type="match status" value="1"/>
</dbReference>
<feature type="domain" description="MutL C-terminal dimerisation" evidence="8">
    <location>
        <begin position="448"/>
        <end position="590"/>
    </location>
</feature>
<dbReference type="NCBIfam" id="TIGR00585">
    <property type="entry name" value="mutl"/>
    <property type="match status" value="1"/>
</dbReference>
<accession>A0ABW2DN16</accession>
<evidence type="ECO:0000259" key="8">
    <source>
        <dbReference type="SMART" id="SM00853"/>
    </source>
</evidence>
<dbReference type="Gene3D" id="3.30.565.10">
    <property type="entry name" value="Histidine kinase-like ATPase, C-terminal domain"/>
    <property type="match status" value="1"/>
</dbReference>
<evidence type="ECO:0000256" key="2">
    <source>
        <dbReference type="ARBA" id="ARBA00021975"/>
    </source>
</evidence>
<dbReference type="InterPro" id="IPR020667">
    <property type="entry name" value="DNA_mismatch_repair_MutL"/>
</dbReference>
<evidence type="ECO:0000256" key="1">
    <source>
        <dbReference type="ARBA" id="ARBA00006082"/>
    </source>
</evidence>
<dbReference type="InterPro" id="IPR042120">
    <property type="entry name" value="MutL_C_dimsub"/>
</dbReference>
<dbReference type="Gene3D" id="3.30.230.10">
    <property type="match status" value="1"/>
</dbReference>
<dbReference type="InterPro" id="IPR002099">
    <property type="entry name" value="MutL/Mlh/PMS"/>
</dbReference>
<sequence length="632" mass="69778">MADIIRLLPEYLANQIAAGEVVQRPASVVKELLENSVDAKSTSVQLIVKDAGKQLIQVVDDGLGMTETDARMCFERHATSKIQSTEDLFRIRTMGFRGEAMASIAAVAQVELKTRARGTELGTCLTIEGNEVLKQEPVAMAEGTVVCVKNLFFNVPARRNFLKSNPVEMRHILDEFQRVALANPEIAFTLYQNEVEVMNLPAGKLSQRIVSIFGKEYKEQLASCEENTPFLTIKGYIGKPEFAKKSRGEQFFFVNNRYIKSQYLNHAVLTAYEGLLPKDSFPFYVLFLEIAPETIDINVHPTKTEIKFEDEKTVYAIVRAAVKQSLGLHNIAPSLDFGADVNYIPLQPTKFPASMDFEAAPAQAPRASSMPPAFSSPSARPVSAASATGSNTFTSRASAGGSGRDESFFTPSALRQAQQEANTGESKLFAEEEDSFAATASAATGGSKTLQVHQKYIMVQVKSGLMVVDQQAAQERILFEKYSQALGKRSGASQQLLFPQTLHLSPADYSLVMELAEEFKALGFIFNEFGQNTLVVNGIPAEVPLRDERELIEGLLEQYKNNLSSLKVDRQENLARAMAKRVASRQTGRLTDHEMNALVDRLFACQVPNYTPGGQKTLVILQTNQLQDLFLK</sequence>
<dbReference type="InterPro" id="IPR014721">
    <property type="entry name" value="Ribsml_uS5_D2-typ_fold_subgr"/>
</dbReference>
<dbReference type="Gene3D" id="3.30.1540.20">
    <property type="entry name" value="MutL, C-terminal domain, dimerisation subdomain"/>
    <property type="match status" value="1"/>
</dbReference>
<keyword evidence="11" id="KW-1185">Reference proteome</keyword>
<evidence type="ECO:0000313" key="11">
    <source>
        <dbReference type="Proteomes" id="UP001596405"/>
    </source>
</evidence>
<dbReference type="InterPro" id="IPR013507">
    <property type="entry name" value="DNA_mismatch_S5_2-like"/>
</dbReference>
<evidence type="ECO:0000256" key="7">
    <source>
        <dbReference type="SAM" id="MobiDB-lite"/>
    </source>
</evidence>
<feature type="coiled-coil region" evidence="6">
    <location>
        <begin position="549"/>
        <end position="576"/>
    </location>
</feature>
<keyword evidence="6" id="KW-0175">Coiled coil</keyword>
<dbReference type="CDD" id="cd16926">
    <property type="entry name" value="HATPase_MutL-MLH-PMS-like"/>
    <property type="match status" value="1"/>
</dbReference>
<reference evidence="11" key="1">
    <citation type="journal article" date="2019" name="Int. J. Syst. Evol. Microbiol.">
        <title>The Global Catalogue of Microorganisms (GCM) 10K type strain sequencing project: providing services to taxonomists for standard genome sequencing and annotation.</title>
        <authorList>
            <consortium name="The Broad Institute Genomics Platform"/>
            <consortium name="The Broad Institute Genome Sequencing Center for Infectious Disease"/>
            <person name="Wu L."/>
            <person name="Ma J."/>
        </authorList>
    </citation>
    <scope>NUCLEOTIDE SEQUENCE [LARGE SCALE GENOMIC DNA]</scope>
    <source>
        <strain evidence="11">CGMCC 4.7393</strain>
    </source>
</reference>
<evidence type="ECO:0000313" key="10">
    <source>
        <dbReference type="EMBL" id="MFC6997736.1"/>
    </source>
</evidence>
<evidence type="ECO:0000256" key="6">
    <source>
        <dbReference type="SAM" id="Coils"/>
    </source>
</evidence>
<comment type="caution">
    <text evidence="10">The sequence shown here is derived from an EMBL/GenBank/DDBJ whole genome shotgun (WGS) entry which is preliminary data.</text>
</comment>
<feature type="region of interest" description="Disordered" evidence="7">
    <location>
        <begin position="362"/>
        <end position="408"/>
    </location>
</feature>
<dbReference type="RefSeq" id="WP_066618657.1">
    <property type="nucleotide sequence ID" value="NZ_JBHSYQ010000003.1"/>
</dbReference>
<gene>
    <name evidence="5 10" type="primary">mutL</name>
    <name evidence="10" type="ORF">ACFQHR_08865</name>
</gene>
<dbReference type="InterPro" id="IPR020568">
    <property type="entry name" value="Ribosomal_Su5_D2-typ_SF"/>
</dbReference>
<dbReference type="Pfam" id="PF01119">
    <property type="entry name" value="DNA_mis_repair"/>
    <property type="match status" value="1"/>
</dbReference>
<dbReference type="Pfam" id="PF13589">
    <property type="entry name" value="HATPase_c_3"/>
    <property type="match status" value="1"/>
</dbReference>
<dbReference type="Proteomes" id="UP001596405">
    <property type="component" value="Unassembled WGS sequence"/>
</dbReference>
<feature type="compositionally biased region" description="Low complexity" evidence="7">
    <location>
        <begin position="364"/>
        <end position="387"/>
    </location>
</feature>
<protein>
    <recommendedName>
        <fullName evidence="2 5">DNA mismatch repair protein MutL</fullName>
    </recommendedName>
</protein>
<dbReference type="Gene3D" id="3.30.1370.100">
    <property type="entry name" value="MutL, C-terminal domain, regulatory subdomain"/>
    <property type="match status" value="1"/>
</dbReference>
<dbReference type="SUPFAM" id="SSF118116">
    <property type="entry name" value="DNA mismatch repair protein MutL"/>
    <property type="match status" value="1"/>
</dbReference>
<organism evidence="10 11">
    <name type="scientific">Rufibacter roseus</name>
    <dbReference type="NCBI Taxonomy" id="1567108"/>
    <lineage>
        <taxon>Bacteria</taxon>
        <taxon>Pseudomonadati</taxon>
        <taxon>Bacteroidota</taxon>
        <taxon>Cytophagia</taxon>
        <taxon>Cytophagales</taxon>
        <taxon>Hymenobacteraceae</taxon>
        <taxon>Rufibacter</taxon>
    </lineage>
</organism>
<keyword evidence="10" id="KW-0378">Hydrolase</keyword>
<dbReference type="GO" id="GO:0004519">
    <property type="term" value="F:endonuclease activity"/>
    <property type="evidence" value="ECO:0007669"/>
    <property type="project" value="UniProtKB-KW"/>
</dbReference>
<comment type="function">
    <text evidence="5">This protein is involved in the repair of mismatches in DNA. It is required for dam-dependent methyl-directed DNA mismatch repair. May act as a 'molecular matchmaker', a protein that promotes the formation of a stable complex between two or more DNA-binding proteins in an ATP-dependent manner without itself being part of a final effector complex.</text>
</comment>
<comment type="similarity">
    <text evidence="1 5">Belongs to the DNA mismatch repair MutL/HexB family.</text>
</comment>
<dbReference type="HAMAP" id="MF_00149">
    <property type="entry name" value="DNA_mis_repair"/>
    <property type="match status" value="1"/>
</dbReference>
<name>A0ABW2DN16_9BACT</name>
<dbReference type="SUPFAM" id="SSF54211">
    <property type="entry name" value="Ribosomal protein S5 domain 2-like"/>
    <property type="match status" value="1"/>
</dbReference>
<dbReference type="InterPro" id="IPR038973">
    <property type="entry name" value="MutL/Mlh/Pms-like"/>
</dbReference>
<dbReference type="EMBL" id="JBHSYQ010000003">
    <property type="protein sequence ID" value="MFC6997736.1"/>
    <property type="molecule type" value="Genomic_DNA"/>
</dbReference>
<dbReference type="Pfam" id="PF08676">
    <property type="entry name" value="MutL_C"/>
    <property type="match status" value="1"/>
</dbReference>
<evidence type="ECO:0000256" key="5">
    <source>
        <dbReference type="HAMAP-Rule" id="MF_00149"/>
    </source>
</evidence>
<keyword evidence="10" id="KW-0540">Nuclease</keyword>
<dbReference type="InterPro" id="IPR014790">
    <property type="entry name" value="MutL_C"/>
</dbReference>
<keyword evidence="10" id="KW-0255">Endonuclease</keyword>